<sequence>MSFLVYLVMALTFHDLLTETELHQRHHAGTSCLHALTLIDCLKLFAANKPVLVALLSLFALAGSAPIGLTRYCCVRCVDRKCPALPPLAPSLPKDKGKYDAFARRRGCRVGCSFGGAIKRLGACFARRSSSTFQRPKIGSFPVLGLLFWAFWAKVRPNWGQLLVQMWGRNAHPFRRTWYGTMPDDRPGVNFELHDLD</sequence>
<protein>
    <submittedName>
        <fullName evidence="2">Uncharacterized protein</fullName>
    </submittedName>
</protein>
<name>A0A395GQE3_9EURO</name>
<reference evidence="2 3" key="1">
    <citation type="submission" date="2018-02" db="EMBL/GenBank/DDBJ databases">
        <title>The genomes of Aspergillus section Nigri reveals drivers in fungal speciation.</title>
        <authorList>
            <consortium name="DOE Joint Genome Institute"/>
            <person name="Vesth T.C."/>
            <person name="Nybo J."/>
            <person name="Theobald S."/>
            <person name="Brandl J."/>
            <person name="Frisvad J.C."/>
            <person name="Nielsen K.F."/>
            <person name="Lyhne E.K."/>
            <person name="Kogle M.E."/>
            <person name="Kuo A."/>
            <person name="Riley R."/>
            <person name="Clum A."/>
            <person name="Nolan M."/>
            <person name="Lipzen A."/>
            <person name="Salamov A."/>
            <person name="Henrissat B."/>
            <person name="Wiebenga A."/>
            <person name="De vries R.P."/>
            <person name="Grigoriev I.V."/>
            <person name="Mortensen U.H."/>
            <person name="Andersen M.R."/>
            <person name="Baker S.E."/>
        </authorList>
    </citation>
    <scope>NUCLEOTIDE SEQUENCE [LARGE SCALE GENOMIC DNA]</scope>
    <source>
        <strain evidence="2 3">CBS 121593</strain>
    </source>
</reference>
<gene>
    <name evidence="2" type="ORF">BO80DRAFT_467553</name>
</gene>
<evidence type="ECO:0000313" key="3">
    <source>
        <dbReference type="Proteomes" id="UP000249402"/>
    </source>
</evidence>
<evidence type="ECO:0000313" key="2">
    <source>
        <dbReference type="EMBL" id="RAK97699.1"/>
    </source>
</evidence>
<dbReference type="Proteomes" id="UP000249402">
    <property type="component" value="Unassembled WGS sequence"/>
</dbReference>
<organism evidence="2 3">
    <name type="scientific">Aspergillus ibericus CBS 121593</name>
    <dbReference type="NCBI Taxonomy" id="1448316"/>
    <lineage>
        <taxon>Eukaryota</taxon>
        <taxon>Fungi</taxon>
        <taxon>Dikarya</taxon>
        <taxon>Ascomycota</taxon>
        <taxon>Pezizomycotina</taxon>
        <taxon>Eurotiomycetes</taxon>
        <taxon>Eurotiomycetidae</taxon>
        <taxon>Eurotiales</taxon>
        <taxon>Aspergillaceae</taxon>
        <taxon>Aspergillus</taxon>
        <taxon>Aspergillus subgen. Circumdati</taxon>
    </lineage>
</organism>
<accession>A0A395GQE3</accession>
<proteinExistence type="predicted"/>
<keyword evidence="3" id="KW-1185">Reference proteome</keyword>
<evidence type="ECO:0000256" key="1">
    <source>
        <dbReference type="SAM" id="SignalP"/>
    </source>
</evidence>
<dbReference type="EMBL" id="KZ824460">
    <property type="protein sequence ID" value="RAK97699.1"/>
    <property type="molecule type" value="Genomic_DNA"/>
</dbReference>
<dbReference type="VEuPathDB" id="FungiDB:BO80DRAFT_467553"/>
<dbReference type="GeneID" id="37227733"/>
<dbReference type="RefSeq" id="XP_025572027.1">
    <property type="nucleotide sequence ID" value="XM_025722868.1"/>
</dbReference>
<feature type="chain" id="PRO_5017215900" evidence="1">
    <location>
        <begin position="19"/>
        <end position="197"/>
    </location>
</feature>
<feature type="signal peptide" evidence="1">
    <location>
        <begin position="1"/>
        <end position="18"/>
    </location>
</feature>
<keyword evidence="1" id="KW-0732">Signal</keyword>
<dbReference type="AlphaFoldDB" id="A0A395GQE3"/>